<dbReference type="InterPro" id="IPR036396">
    <property type="entry name" value="Cyt_P450_sf"/>
</dbReference>
<feature type="binding site" description="axial binding residue" evidence="15">
    <location>
        <position position="437"/>
    </location>
    <ligand>
        <name>heme</name>
        <dbReference type="ChEBI" id="CHEBI:30413"/>
    </ligand>
    <ligandPart>
        <name>Fe</name>
        <dbReference type="ChEBI" id="CHEBI:18248"/>
    </ligandPart>
</feature>
<evidence type="ECO:0000256" key="13">
    <source>
        <dbReference type="ARBA" id="ARBA00023136"/>
    </source>
</evidence>
<comment type="cofactor">
    <cofactor evidence="1 15">
        <name>heme</name>
        <dbReference type="ChEBI" id="CHEBI:30413"/>
    </cofactor>
</comment>
<keyword evidence="11 15" id="KW-0408">Iron</keyword>
<comment type="similarity">
    <text evidence="4 16">Belongs to the cytochrome P450 family.</text>
</comment>
<dbReference type="PRINTS" id="PR00385">
    <property type="entry name" value="P450"/>
</dbReference>
<keyword evidence="9" id="KW-0492">Microsome</keyword>
<keyword evidence="6 15" id="KW-0349">Heme</keyword>
<dbReference type="Proteomes" id="UP001154114">
    <property type="component" value="Chromosome 10"/>
</dbReference>
<reference evidence="17" key="1">
    <citation type="submission" date="2021-12" db="EMBL/GenBank/DDBJ databases">
        <authorList>
            <person name="King R."/>
        </authorList>
    </citation>
    <scope>NUCLEOTIDE SEQUENCE</scope>
</reference>
<evidence type="ECO:0000256" key="12">
    <source>
        <dbReference type="ARBA" id="ARBA00023033"/>
    </source>
</evidence>
<dbReference type="OrthoDB" id="2789670at2759"/>
<dbReference type="InterPro" id="IPR017972">
    <property type="entry name" value="Cyt_P450_CS"/>
</dbReference>
<dbReference type="EMBL" id="LR824013">
    <property type="protein sequence ID" value="CAD0199578.1"/>
    <property type="molecule type" value="Genomic_DNA"/>
</dbReference>
<dbReference type="Pfam" id="PF00067">
    <property type="entry name" value="p450"/>
    <property type="match status" value="1"/>
</dbReference>
<dbReference type="InterPro" id="IPR018247">
    <property type="entry name" value="EF_Hand_1_Ca_BS"/>
</dbReference>
<dbReference type="GO" id="GO:0020037">
    <property type="term" value="F:heme binding"/>
    <property type="evidence" value="ECO:0007669"/>
    <property type="project" value="InterPro"/>
</dbReference>
<dbReference type="EC" id="1.14.14.1" evidence="5"/>
<accession>A0A9N8L3P6</accession>
<keyword evidence="10 16" id="KW-0560">Oxidoreductase</keyword>
<evidence type="ECO:0000256" key="10">
    <source>
        <dbReference type="ARBA" id="ARBA00023002"/>
    </source>
</evidence>
<protein>
    <recommendedName>
        <fullName evidence="5">unspecific monooxygenase</fullName>
        <ecNumber evidence="5">1.14.14.1</ecNumber>
    </recommendedName>
</protein>
<evidence type="ECO:0000256" key="3">
    <source>
        <dbReference type="ARBA" id="ARBA00004406"/>
    </source>
</evidence>
<name>A0A9N8L3P6_CHRIL</name>
<dbReference type="InterPro" id="IPR001128">
    <property type="entry name" value="Cyt_P450"/>
</dbReference>
<keyword evidence="8" id="KW-0256">Endoplasmic reticulum</keyword>
<gene>
    <name evidence="17" type="ORF">CINC_LOCUS1272</name>
</gene>
<evidence type="ECO:0000256" key="11">
    <source>
        <dbReference type="ARBA" id="ARBA00023004"/>
    </source>
</evidence>
<dbReference type="CDD" id="cd11056">
    <property type="entry name" value="CYP6-like"/>
    <property type="match status" value="1"/>
</dbReference>
<keyword evidence="12 16" id="KW-0503">Monooxygenase</keyword>
<proteinExistence type="inferred from homology"/>
<evidence type="ECO:0000256" key="8">
    <source>
        <dbReference type="ARBA" id="ARBA00022824"/>
    </source>
</evidence>
<dbReference type="GO" id="GO:0016712">
    <property type="term" value="F:oxidoreductase activity, acting on paired donors, with incorporation or reduction of molecular oxygen, reduced flavin or flavoprotein as one donor, and incorporation of one atom of oxygen"/>
    <property type="evidence" value="ECO:0007669"/>
    <property type="project" value="UniProtKB-EC"/>
</dbReference>
<dbReference type="InterPro" id="IPR050476">
    <property type="entry name" value="Insect_CytP450_Detox"/>
</dbReference>
<keyword evidence="18" id="KW-1185">Reference proteome</keyword>
<dbReference type="AlphaFoldDB" id="A0A9N8L3P6"/>
<dbReference type="Gene3D" id="1.10.630.10">
    <property type="entry name" value="Cytochrome P450"/>
    <property type="match status" value="1"/>
</dbReference>
<dbReference type="SUPFAM" id="SSF48264">
    <property type="entry name" value="Cytochrome P450"/>
    <property type="match status" value="1"/>
</dbReference>
<evidence type="ECO:0000256" key="15">
    <source>
        <dbReference type="PIRSR" id="PIRSR602401-1"/>
    </source>
</evidence>
<evidence type="ECO:0000313" key="17">
    <source>
        <dbReference type="EMBL" id="CAD0199578.1"/>
    </source>
</evidence>
<evidence type="ECO:0000256" key="2">
    <source>
        <dbReference type="ARBA" id="ARBA00004174"/>
    </source>
</evidence>
<dbReference type="PANTHER" id="PTHR24292:SF54">
    <property type="entry name" value="CYP9F3-RELATED"/>
    <property type="match status" value="1"/>
</dbReference>
<sequence>MILEFFIFLLTTFVVYCVYSYKKLHKYFEKKDIKYVPGVPIFGNVLKTTFLKCHFVDDMMKVYNAYPDERYVGFMEFTLPVILIRDPELIKSITIKDFDYFTDHREFFTEESDPLFAGSLLLMKGNRWRDMRTTLSPAFTASKMKLMMPFILDNTNNILEYLDENQSREVNVDDFIRRYTNDVIASAGFGLQVNSLKEKDNEFYKLGSTIFEFTFWQRMMFMYTSMFPELSRKTKARIFPDETYSFFRNIVVSTMEYRKKEKVGRPDMIQLLMETPKEWTPDEIIGQVFIFFAAGFETSASALVMTIHELAIHPDIQNKLFDEIKSFSEKKELTFDNISELKYLDCVFNETLRKWSPAIILDRTCVKTYELPPPREGGPPCVINPGEVVYNMVNCLHMDPKHFPDPEVYDPERFSDENKHNIKPFTFMPFGSGPRICIGMRFAMIELKVLMYHILLNYKIVKSEKTMDPIFLKPHNFNIKAENGTWAKFEKRA</sequence>
<dbReference type="PROSITE" id="PS00018">
    <property type="entry name" value="EF_HAND_1"/>
    <property type="match status" value="1"/>
</dbReference>
<evidence type="ECO:0000256" key="6">
    <source>
        <dbReference type="ARBA" id="ARBA00022617"/>
    </source>
</evidence>
<evidence type="ECO:0000256" key="9">
    <source>
        <dbReference type="ARBA" id="ARBA00022848"/>
    </source>
</evidence>
<comment type="catalytic activity">
    <reaction evidence="14">
        <text>an organic molecule + reduced [NADPH--hemoprotein reductase] + O2 = an alcohol + oxidized [NADPH--hemoprotein reductase] + H2O + H(+)</text>
        <dbReference type="Rhea" id="RHEA:17149"/>
        <dbReference type="Rhea" id="RHEA-COMP:11964"/>
        <dbReference type="Rhea" id="RHEA-COMP:11965"/>
        <dbReference type="ChEBI" id="CHEBI:15377"/>
        <dbReference type="ChEBI" id="CHEBI:15378"/>
        <dbReference type="ChEBI" id="CHEBI:15379"/>
        <dbReference type="ChEBI" id="CHEBI:30879"/>
        <dbReference type="ChEBI" id="CHEBI:57618"/>
        <dbReference type="ChEBI" id="CHEBI:58210"/>
        <dbReference type="ChEBI" id="CHEBI:142491"/>
        <dbReference type="EC" id="1.14.14.1"/>
    </reaction>
</comment>
<dbReference type="GO" id="GO:0005789">
    <property type="term" value="C:endoplasmic reticulum membrane"/>
    <property type="evidence" value="ECO:0007669"/>
    <property type="project" value="UniProtKB-SubCell"/>
</dbReference>
<organism evidence="17 18">
    <name type="scientific">Chrysodeixis includens</name>
    <name type="common">Soybean looper</name>
    <name type="synonym">Pseudoplusia includens</name>
    <dbReference type="NCBI Taxonomy" id="689277"/>
    <lineage>
        <taxon>Eukaryota</taxon>
        <taxon>Metazoa</taxon>
        <taxon>Ecdysozoa</taxon>
        <taxon>Arthropoda</taxon>
        <taxon>Hexapoda</taxon>
        <taxon>Insecta</taxon>
        <taxon>Pterygota</taxon>
        <taxon>Neoptera</taxon>
        <taxon>Endopterygota</taxon>
        <taxon>Lepidoptera</taxon>
        <taxon>Glossata</taxon>
        <taxon>Ditrysia</taxon>
        <taxon>Noctuoidea</taxon>
        <taxon>Noctuidae</taxon>
        <taxon>Plusiinae</taxon>
        <taxon>Chrysodeixis</taxon>
    </lineage>
</organism>
<evidence type="ECO:0000256" key="14">
    <source>
        <dbReference type="ARBA" id="ARBA00047827"/>
    </source>
</evidence>
<evidence type="ECO:0000256" key="5">
    <source>
        <dbReference type="ARBA" id="ARBA00012109"/>
    </source>
</evidence>
<dbReference type="FunFam" id="1.10.630.10:FF:000042">
    <property type="entry name" value="Cytochrome P450"/>
    <property type="match status" value="1"/>
</dbReference>
<keyword evidence="13" id="KW-0472">Membrane</keyword>
<dbReference type="InterPro" id="IPR002401">
    <property type="entry name" value="Cyt_P450_E_grp-I"/>
</dbReference>
<evidence type="ECO:0000256" key="7">
    <source>
        <dbReference type="ARBA" id="ARBA00022723"/>
    </source>
</evidence>
<evidence type="ECO:0000256" key="4">
    <source>
        <dbReference type="ARBA" id="ARBA00010617"/>
    </source>
</evidence>
<evidence type="ECO:0000256" key="16">
    <source>
        <dbReference type="RuleBase" id="RU000461"/>
    </source>
</evidence>
<dbReference type="GO" id="GO:0005506">
    <property type="term" value="F:iron ion binding"/>
    <property type="evidence" value="ECO:0007669"/>
    <property type="project" value="InterPro"/>
</dbReference>
<dbReference type="PRINTS" id="PR00463">
    <property type="entry name" value="EP450I"/>
</dbReference>
<dbReference type="PANTHER" id="PTHR24292">
    <property type="entry name" value="CYTOCHROME P450"/>
    <property type="match status" value="1"/>
</dbReference>
<keyword evidence="7 15" id="KW-0479">Metal-binding</keyword>
<dbReference type="PROSITE" id="PS00086">
    <property type="entry name" value="CYTOCHROME_P450"/>
    <property type="match status" value="1"/>
</dbReference>
<comment type="subcellular location">
    <subcellularLocation>
        <location evidence="3">Endoplasmic reticulum membrane</location>
        <topology evidence="3">Peripheral membrane protein</topology>
    </subcellularLocation>
    <subcellularLocation>
        <location evidence="2">Microsome membrane</location>
        <topology evidence="2">Peripheral membrane protein</topology>
    </subcellularLocation>
</comment>
<evidence type="ECO:0000313" key="18">
    <source>
        <dbReference type="Proteomes" id="UP001154114"/>
    </source>
</evidence>
<evidence type="ECO:0000256" key="1">
    <source>
        <dbReference type="ARBA" id="ARBA00001971"/>
    </source>
</evidence>